<comment type="caution">
    <text evidence="3">The sequence shown here is derived from an EMBL/GenBank/DDBJ whole genome shotgun (WGS) entry which is preliminary data.</text>
</comment>
<evidence type="ECO:0000313" key="4">
    <source>
        <dbReference type="Proteomes" id="UP000436047"/>
    </source>
</evidence>
<dbReference type="PROSITE" id="PS50943">
    <property type="entry name" value="HTH_CROC1"/>
    <property type="match status" value="1"/>
</dbReference>
<dbReference type="PANTHER" id="PTHR46558:SF11">
    <property type="entry name" value="HTH-TYPE TRANSCRIPTIONAL REGULATOR XRE"/>
    <property type="match status" value="1"/>
</dbReference>
<protein>
    <submittedName>
        <fullName evidence="3">Helix-turn-helix domain-containing protein</fullName>
    </submittedName>
</protein>
<dbReference type="InterPro" id="IPR001387">
    <property type="entry name" value="Cro/C1-type_HTH"/>
</dbReference>
<dbReference type="Gene3D" id="1.10.260.40">
    <property type="entry name" value="lambda repressor-like DNA-binding domains"/>
    <property type="match status" value="1"/>
</dbReference>
<dbReference type="GO" id="GO:0003677">
    <property type="term" value="F:DNA binding"/>
    <property type="evidence" value="ECO:0007669"/>
    <property type="project" value="UniProtKB-KW"/>
</dbReference>
<dbReference type="SMART" id="SM00530">
    <property type="entry name" value="HTH_XRE"/>
    <property type="match status" value="1"/>
</dbReference>
<dbReference type="AlphaFoldDB" id="A0A6N7WQT6"/>
<name>A0A6N7WQT6_9FIRM</name>
<accession>A0A6N7WQT6</accession>
<dbReference type="Pfam" id="PF01381">
    <property type="entry name" value="HTH_3"/>
    <property type="match status" value="1"/>
</dbReference>
<dbReference type="SUPFAM" id="SSF47413">
    <property type="entry name" value="lambda repressor-like DNA-binding domains"/>
    <property type="match status" value="1"/>
</dbReference>
<keyword evidence="1" id="KW-0238">DNA-binding</keyword>
<dbReference type="EMBL" id="VUMI01000079">
    <property type="protein sequence ID" value="MSS91780.1"/>
    <property type="molecule type" value="Genomic_DNA"/>
</dbReference>
<dbReference type="PANTHER" id="PTHR46558">
    <property type="entry name" value="TRACRIPTIONAL REGULATORY PROTEIN-RELATED-RELATED"/>
    <property type="match status" value="1"/>
</dbReference>
<dbReference type="InterPro" id="IPR010982">
    <property type="entry name" value="Lambda_DNA-bd_dom_sf"/>
</dbReference>
<reference evidence="3 4" key="1">
    <citation type="submission" date="2019-08" db="EMBL/GenBank/DDBJ databases">
        <title>In-depth cultivation of the pig gut microbiome towards novel bacterial diversity and tailored functional studies.</title>
        <authorList>
            <person name="Wylensek D."/>
            <person name="Hitch T.C.A."/>
            <person name="Clavel T."/>
        </authorList>
    </citation>
    <scope>NUCLEOTIDE SEQUENCE [LARGE SCALE GENOMIC DNA]</scope>
    <source>
        <strain evidence="3 4">WCA-389-WT-23B</strain>
    </source>
</reference>
<feature type="domain" description="HTH cro/C1-type" evidence="2">
    <location>
        <begin position="18"/>
        <end position="72"/>
    </location>
</feature>
<evidence type="ECO:0000313" key="3">
    <source>
        <dbReference type="EMBL" id="MSS91780.1"/>
    </source>
</evidence>
<sequence>MLYTHINKEEYIMFSERLKKLRDEKGLTQSQLAHELCISNKTISVYEKGTSLPTIDTLERIASYFDVTVDYLIGYSDERNPEISNIASKLYLSQEAILILKQMAEQINLSTDEPLTSTLSKVIVNPHFNNFLSGLSTFASYTEQDWDNMRKSLDKNLSDDLGSAYKNNITQSMIKSMVRSQIGNEIDSIIDSFIEPPTTE</sequence>
<organism evidence="3 4">
    <name type="scientific">Eisenbergiella porci</name>
    <dbReference type="NCBI Taxonomy" id="2652274"/>
    <lineage>
        <taxon>Bacteria</taxon>
        <taxon>Bacillati</taxon>
        <taxon>Bacillota</taxon>
        <taxon>Clostridia</taxon>
        <taxon>Lachnospirales</taxon>
        <taxon>Lachnospiraceae</taxon>
        <taxon>Eisenbergiella</taxon>
    </lineage>
</organism>
<keyword evidence="4" id="KW-1185">Reference proteome</keyword>
<evidence type="ECO:0000256" key="1">
    <source>
        <dbReference type="ARBA" id="ARBA00023125"/>
    </source>
</evidence>
<gene>
    <name evidence="3" type="ORF">FYJ45_27260</name>
</gene>
<evidence type="ECO:0000259" key="2">
    <source>
        <dbReference type="PROSITE" id="PS50943"/>
    </source>
</evidence>
<proteinExistence type="predicted"/>
<dbReference type="CDD" id="cd00093">
    <property type="entry name" value="HTH_XRE"/>
    <property type="match status" value="1"/>
</dbReference>
<dbReference type="Proteomes" id="UP000436047">
    <property type="component" value="Unassembled WGS sequence"/>
</dbReference>